<gene>
    <name evidence="2" type="ORF">PBRASI_LOCUS9156</name>
</gene>
<dbReference type="AlphaFoldDB" id="A0A9N9D663"/>
<evidence type="ECO:0000313" key="2">
    <source>
        <dbReference type="EMBL" id="CAG8629238.1"/>
    </source>
</evidence>
<feature type="region of interest" description="Disordered" evidence="1">
    <location>
        <begin position="1"/>
        <end position="24"/>
    </location>
</feature>
<evidence type="ECO:0000256" key="1">
    <source>
        <dbReference type="SAM" id="MobiDB-lite"/>
    </source>
</evidence>
<proteinExistence type="predicted"/>
<organism evidence="2 3">
    <name type="scientific">Paraglomus brasilianum</name>
    <dbReference type="NCBI Taxonomy" id="144538"/>
    <lineage>
        <taxon>Eukaryota</taxon>
        <taxon>Fungi</taxon>
        <taxon>Fungi incertae sedis</taxon>
        <taxon>Mucoromycota</taxon>
        <taxon>Glomeromycotina</taxon>
        <taxon>Glomeromycetes</taxon>
        <taxon>Paraglomerales</taxon>
        <taxon>Paraglomeraceae</taxon>
        <taxon>Paraglomus</taxon>
    </lineage>
</organism>
<feature type="non-terminal residue" evidence="2">
    <location>
        <position position="155"/>
    </location>
</feature>
<dbReference type="EMBL" id="CAJVPI010001867">
    <property type="protein sequence ID" value="CAG8629238.1"/>
    <property type="molecule type" value="Genomic_DNA"/>
</dbReference>
<sequence>MLKRKREEKDKHGSNNPNKKPIKPVIKFQYLTTKSLRPGKTFGNPTSDTTKDWETINSQWESWFGRKKNNAWKNTCRSNLWESKFNTWISEFSDVTDENQAQDIKSVGALLERIPLVTEKNQTKRLCWAKDGAVNGIALFGVMNQSLNFLEVMVG</sequence>
<keyword evidence="3" id="KW-1185">Reference proteome</keyword>
<dbReference type="Proteomes" id="UP000789739">
    <property type="component" value="Unassembled WGS sequence"/>
</dbReference>
<evidence type="ECO:0000313" key="3">
    <source>
        <dbReference type="Proteomes" id="UP000789739"/>
    </source>
</evidence>
<accession>A0A9N9D663</accession>
<name>A0A9N9D663_9GLOM</name>
<comment type="caution">
    <text evidence="2">The sequence shown here is derived from an EMBL/GenBank/DDBJ whole genome shotgun (WGS) entry which is preliminary data.</text>
</comment>
<feature type="compositionally biased region" description="Basic and acidic residues" evidence="1">
    <location>
        <begin position="1"/>
        <end position="13"/>
    </location>
</feature>
<reference evidence="2" key="1">
    <citation type="submission" date="2021-06" db="EMBL/GenBank/DDBJ databases">
        <authorList>
            <person name="Kallberg Y."/>
            <person name="Tangrot J."/>
            <person name="Rosling A."/>
        </authorList>
    </citation>
    <scope>NUCLEOTIDE SEQUENCE</scope>
    <source>
        <strain evidence="2">BR232B</strain>
    </source>
</reference>
<protein>
    <submittedName>
        <fullName evidence="2">7303_t:CDS:1</fullName>
    </submittedName>
</protein>